<dbReference type="GO" id="GO:0017057">
    <property type="term" value="F:6-phosphogluconolactonase activity"/>
    <property type="evidence" value="ECO:0007669"/>
    <property type="project" value="UniProtKB-UniRule"/>
</dbReference>
<accession>A0A1W2GCG1</accession>
<dbReference type="NCBIfam" id="TIGR01198">
    <property type="entry name" value="pgl"/>
    <property type="match status" value="1"/>
</dbReference>
<dbReference type="SUPFAM" id="SSF100950">
    <property type="entry name" value="NagB/RpiA/CoA transferase-like"/>
    <property type="match status" value="1"/>
</dbReference>
<dbReference type="EC" id="3.1.1.31" evidence="5 7"/>
<dbReference type="OrthoDB" id="9810967at2"/>
<dbReference type="InterPro" id="IPR006148">
    <property type="entry name" value="Glc/Gal-6P_isomerase"/>
</dbReference>
<dbReference type="Pfam" id="PF01182">
    <property type="entry name" value="Glucosamine_iso"/>
    <property type="match status" value="1"/>
</dbReference>
<dbReference type="Proteomes" id="UP000192472">
    <property type="component" value="Unassembled WGS sequence"/>
</dbReference>
<name>A0A1W2GCG1_REIFA</name>
<evidence type="ECO:0000256" key="1">
    <source>
        <dbReference type="ARBA" id="ARBA00000832"/>
    </source>
</evidence>
<gene>
    <name evidence="7" type="primary">pgl</name>
    <name evidence="9" type="ORF">SAMN04488029_1966</name>
</gene>
<dbReference type="UniPathway" id="UPA00115">
    <property type="reaction ID" value="UER00409"/>
</dbReference>
<comment type="pathway">
    <text evidence="3 7">Carbohydrate degradation; pentose phosphate pathway; D-ribulose 5-phosphate from D-glucose 6-phosphate (oxidative stage): step 2/3.</text>
</comment>
<evidence type="ECO:0000256" key="7">
    <source>
        <dbReference type="RuleBase" id="RU365095"/>
    </source>
</evidence>
<comment type="function">
    <text evidence="2 7">Hydrolysis of 6-phosphogluconolactone to 6-phosphogluconate.</text>
</comment>
<evidence type="ECO:0000313" key="9">
    <source>
        <dbReference type="EMBL" id="SMD34360.1"/>
    </source>
</evidence>
<feature type="domain" description="Glucosamine/galactosamine-6-phosphate isomerase" evidence="8">
    <location>
        <begin position="13"/>
        <end position="202"/>
    </location>
</feature>
<sequence length="227" mass="26039">MKNSLYKAENHVDFITQICEQISLQCKKAISEKNRALLVLSGGRTPIAIFELLASNYSSKIDWEKVDLFWLDERCVDPSDELSNFGSTKKYLIDRLEVIGNVYRMKGELDPALAAIEYENQLRNYFGGNIPVFDIILLGMGEDGHVASLFPNCEELENRDRWVLSTSKPHNGCYRITLSMDLINNAKFKLLMVNSVEKLNILLSEEARFPINCVKIPEIYTFAKFYH</sequence>
<dbReference type="InterPro" id="IPR005900">
    <property type="entry name" value="6-phosphogluconolactonase_DevB"/>
</dbReference>
<dbReference type="EMBL" id="FWYF01000002">
    <property type="protein sequence ID" value="SMD34360.1"/>
    <property type="molecule type" value="Genomic_DNA"/>
</dbReference>
<evidence type="ECO:0000256" key="6">
    <source>
        <dbReference type="ARBA" id="ARBA00020337"/>
    </source>
</evidence>
<dbReference type="PANTHER" id="PTHR11054:SF0">
    <property type="entry name" value="6-PHOSPHOGLUCONOLACTONASE"/>
    <property type="match status" value="1"/>
</dbReference>
<dbReference type="Gene3D" id="3.40.50.1360">
    <property type="match status" value="1"/>
</dbReference>
<comment type="catalytic activity">
    <reaction evidence="1 7">
        <text>6-phospho-D-glucono-1,5-lactone + H2O = 6-phospho-D-gluconate + H(+)</text>
        <dbReference type="Rhea" id="RHEA:12556"/>
        <dbReference type="ChEBI" id="CHEBI:15377"/>
        <dbReference type="ChEBI" id="CHEBI:15378"/>
        <dbReference type="ChEBI" id="CHEBI:57955"/>
        <dbReference type="ChEBI" id="CHEBI:58759"/>
        <dbReference type="EC" id="3.1.1.31"/>
    </reaction>
</comment>
<evidence type="ECO:0000259" key="8">
    <source>
        <dbReference type="Pfam" id="PF01182"/>
    </source>
</evidence>
<proteinExistence type="inferred from homology"/>
<protein>
    <recommendedName>
        <fullName evidence="6 7">6-phosphogluconolactonase</fullName>
        <shortName evidence="7">6PGL</shortName>
        <ecNumber evidence="5 7">3.1.1.31</ecNumber>
    </recommendedName>
</protein>
<dbReference type="InterPro" id="IPR037171">
    <property type="entry name" value="NagB/RpiA_transferase-like"/>
</dbReference>
<dbReference type="CDD" id="cd01400">
    <property type="entry name" value="6PGL"/>
    <property type="match status" value="1"/>
</dbReference>
<keyword evidence="10" id="KW-1185">Reference proteome</keyword>
<reference evidence="9 10" key="1">
    <citation type="submission" date="2017-04" db="EMBL/GenBank/DDBJ databases">
        <authorList>
            <person name="Afonso C.L."/>
            <person name="Miller P.J."/>
            <person name="Scott M.A."/>
            <person name="Spackman E."/>
            <person name="Goraichik I."/>
            <person name="Dimitrov K.M."/>
            <person name="Suarez D.L."/>
            <person name="Swayne D.E."/>
        </authorList>
    </citation>
    <scope>NUCLEOTIDE SEQUENCE [LARGE SCALE GENOMIC DNA]</scope>
    <source>
        <strain evidence="9 10">DSM 26133</strain>
    </source>
</reference>
<evidence type="ECO:0000256" key="4">
    <source>
        <dbReference type="ARBA" id="ARBA00010662"/>
    </source>
</evidence>
<evidence type="ECO:0000313" key="10">
    <source>
        <dbReference type="Proteomes" id="UP000192472"/>
    </source>
</evidence>
<dbReference type="AlphaFoldDB" id="A0A1W2GCG1"/>
<evidence type="ECO:0000256" key="5">
    <source>
        <dbReference type="ARBA" id="ARBA00013198"/>
    </source>
</evidence>
<dbReference type="RefSeq" id="WP_084372650.1">
    <property type="nucleotide sequence ID" value="NZ_FWYF01000002.1"/>
</dbReference>
<dbReference type="PANTHER" id="PTHR11054">
    <property type="entry name" value="6-PHOSPHOGLUCONOLACTONASE"/>
    <property type="match status" value="1"/>
</dbReference>
<dbReference type="GO" id="GO:0006098">
    <property type="term" value="P:pentose-phosphate shunt"/>
    <property type="evidence" value="ECO:0007669"/>
    <property type="project" value="UniProtKB-UniPathway"/>
</dbReference>
<dbReference type="GO" id="GO:0005975">
    <property type="term" value="P:carbohydrate metabolic process"/>
    <property type="evidence" value="ECO:0007669"/>
    <property type="project" value="UniProtKB-UniRule"/>
</dbReference>
<comment type="similarity">
    <text evidence="4 7">Belongs to the glucosamine/galactosamine-6-phosphate isomerase family. 6-phosphogluconolactonase subfamily.</text>
</comment>
<evidence type="ECO:0000256" key="2">
    <source>
        <dbReference type="ARBA" id="ARBA00002681"/>
    </source>
</evidence>
<organism evidence="9 10">
    <name type="scientific">Reichenbachiella faecimaris</name>
    <dbReference type="NCBI Taxonomy" id="692418"/>
    <lineage>
        <taxon>Bacteria</taxon>
        <taxon>Pseudomonadati</taxon>
        <taxon>Bacteroidota</taxon>
        <taxon>Cytophagia</taxon>
        <taxon>Cytophagales</taxon>
        <taxon>Reichenbachiellaceae</taxon>
        <taxon>Reichenbachiella</taxon>
    </lineage>
</organism>
<dbReference type="STRING" id="692418.SAMN04488029_1966"/>
<evidence type="ECO:0000256" key="3">
    <source>
        <dbReference type="ARBA" id="ARBA00004961"/>
    </source>
</evidence>
<keyword evidence="7" id="KW-0378">Hydrolase</keyword>
<dbReference type="InterPro" id="IPR039104">
    <property type="entry name" value="6PGL"/>
</dbReference>